<evidence type="ECO:0000313" key="8">
    <source>
        <dbReference type="Proteomes" id="UP000176050"/>
    </source>
</evidence>
<dbReference type="PANTHER" id="PTHR30329:SF21">
    <property type="entry name" value="LIPOPROTEIN YIAD-RELATED"/>
    <property type="match status" value="1"/>
</dbReference>
<keyword evidence="8" id="KW-1185">Reference proteome</keyword>
<keyword evidence="3" id="KW-0998">Cell outer membrane</keyword>
<dbReference type="InterPro" id="IPR011042">
    <property type="entry name" value="6-blade_b-propeller_TolB-like"/>
</dbReference>
<comment type="subcellular location">
    <subcellularLocation>
        <location evidence="1">Cell outer membrane</location>
    </subcellularLocation>
</comment>
<sequence>MKKLIYLFLILFSIQTPFAQNLKKANKLFETRSYIKAAELYENEEVKSKDVLQNLGDCYYYNGKMDIASRWYSLLFKQYENEVQSEYYFRYAQSLKAQDRFAEADELQKKYYKKNNLEIDYVSTVEYFEKLNSQIERPYILHKTSANSSNSDFGLSMKGNKVIFASSRGTDGNLYDWNNQPYLDLFKGTIDELGDIVNIEPLSSNINTKMHESNAILTKDGKTMYFTRNSFVDGKKFRDKNKVTHLKIFKAQLTDTIWSNITELPFNSNEFSTMHPALSPDEKQLYFSSDMPGTFGSFDLFAVDINENGTYGTPYNLGDKINTAQREQFPFISESNTLYFASDGHLGLGGLDVFSSTITKDGFSEVQNMSNIINSNKDDFGFVIDEARETGYVSSNRSGGAGDDDIYRFTKKKKNYVTGLVQDKNSLELLPGSLVTLFDSENNSIGDMIVKDDAKYSFEIHNNSDYKIRGTRKLYVPYEVEFSTDNEGNINKDIFLHLESYEDAEKDIVVEDGKTQIKINPIYFDFNKWNIRPDAAAELDNVVEMMKKYTDMQIEIGAHTDCRGSEEYNLSLSHKRAKSVREYLVSQGIPNENVKSIGYGEMQPKNHCIKEGICKEEEYDINRRCEFVLLN</sequence>
<feature type="domain" description="OmpA-like" evidence="6">
    <location>
        <begin position="511"/>
        <end position="631"/>
    </location>
</feature>
<proteinExistence type="predicted"/>
<feature type="chain" id="PRO_5009110982" description="OmpA-like domain-containing protein" evidence="5">
    <location>
        <begin position="20"/>
        <end position="631"/>
    </location>
</feature>
<keyword evidence="2 4" id="KW-0472">Membrane</keyword>
<feature type="signal peptide" evidence="5">
    <location>
        <begin position="1"/>
        <end position="19"/>
    </location>
</feature>
<keyword evidence="5" id="KW-0732">Signal</keyword>
<dbReference type="InterPro" id="IPR006665">
    <property type="entry name" value="OmpA-like"/>
</dbReference>
<dbReference type="PROSITE" id="PS51123">
    <property type="entry name" value="OMPA_2"/>
    <property type="match status" value="1"/>
</dbReference>
<evidence type="ECO:0000256" key="5">
    <source>
        <dbReference type="SAM" id="SignalP"/>
    </source>
</evidence>
<dbReference type="CDD" id="cd07185">
    <property type="entry name" value="OmpA_C-like"/>
    <property type="match status" value="1"/>
</dbReference>
<dbReference type="Pfam" id="PF00691">
    <property type="entry name" value="OmpA"/>
    <property type="match status" value="1"/>
</dbReference>
<dbReference type="PRINTS" id="PR01021">
    <property type="entry name" value="OMPADOMAIN"/>
</dbReference>
<dbReference type="PANTHER" id="PTHR30329">
    <property type="entry name" value="STATOR ELEMENT OF FLAGELLAR MOTOR COMPLEX"/>
    <property type="match status" value="1"/>
</dbReference>
<dbReference type="STRING" id="1850246.LPB138_14250"/>
<accession>A0A1D8PC35</accession>
<evidence type="ECO:0000256" key="3">
    <source>
        <dbReference type="ARBA" id="ARBA00023237"/>
    </source>
</evidence>
<evidence type="ECO:0000256" key="2">
    <source>
        <dbReference type="ARBA" id="ARBA00023136"/>
    </source>
</evidence>
<protein>
    <recommendedName>
        <fullName evidence="6">OmpA-like domain-containing protein</fullName>
    </recommendedName>
</protein>
<dbReference type="InterPro" id="IPR036737">
    <property type="entry name" value="OmpA-like_sf"/>
</dbReference>
<dbReference type="InterPro" id="IPR011659">
    <property type="entry name" value="WD40"/>
</dbReference>
<evidence type="ECO:0000259" key="6">
    <source>
        <dbReference type="PROSITE" id="PS51123"/>
    </source>
</evidence>
<gene>
    <name evidence="7" type="ORF">LPB138_14250</name>
</gene>
<dbReference type="Gene3D" id="2.120.10.30">
    <property type="entry name" value="TolB, C-terminal domain"/>
    <property type="match status" value="1"/>
</dbReference>
<dbReference type="EMBL" id="CP017478">
    <property type="protein sequence ID" value="AOW22129.1"/>
    <property type="molecule type" value="Genomic_DNA"/>
</dbReference>
<dbReference type="Proteomes" id="UP000176050">
    <property type="component" value="Chromosome"/>
</dbReference>
<dbReference type="InterPro" id="IPR006664">
    <property type="entry name" value="OMP_bac"/>
</dbReference>
<dbReference type="SUPFAM" id="SSF82171">
    <property type="entry name" value="DPP6 N-terminal domain-like"/>
    <property type="match status" value="1"/>
</dbReference>
<dbReference type="SUPFAM" id="SSF103088">
    <property type="entry name" value="OmpA-like"/>
    <property type="match status" value="1"/>
</dbReference>
<evidence type="ECO:0000313" key="7">
    <source>
        <dbReference type="EMBL" id="AOW22129.1"/>
    </source>
</evidence>
<dbReference type="KEGG" id="lul:LPB138_14250"/>
<dbReference type="InterPro" id="IPR050330">
    <property type="entry name" value="Bact_OuterMem_StrucFunc"/>
</dbReference>
<dbReference type="AlphaFoldDB" id="A0A1D8PC35"/>
<dbReference type="RefSeq" id="WP_070238288.1">
    <property type="nucleotide sequence ID" value="NZ_CP017478.1"/>
</dbReference>
<evidence type="ECO:0000256" key="4">
    <source>
        <dbReference type="PROSITE-ProRule" id="PRU00473"/>
    </source>
</evidence>
<dbReference type="Gene3D" id="3.30.1330.60">
    <property type="entry name" value="OmpA-like domain"/>
    <property type="match status" value="1"/>
</dbReference>
<organism evidence="7 8">
    <name type="scientific">Urechidicola croceus</name>
    <dbReference type="NCBI Taxonomy" id="1850246"/>
    <lineage>
        <taxon>Bacteria</taxon>
        <taxon>Pseudomonadati</taxon>
        <taxon>Bacteroidota</taxon>
        <taxon>Flavobacteriia</taxon>
        <taxon>Flavobacteriales</taxon>
        <taxon>Flavobacteriaceae</taxon>
        <taxon>Urechidicola</taxon>
    </lineage>
</organism>
<dbReference type="Pfam" id="PF07676">
    <property type="entry name" value="PD40"/>
    <property type="match status" value="2"/>
</dbReference>
<dbReference type="SUPFAM" id="SSF48452">
    <property type="entry name" value="TPR-like"/>
    <property type="match status" value="1"/>
</dbReference>
<evidence type="ECO:0000256" key="1">
    <source>
        <dbReference type="ARBA" id="ARBA00004442"/>
    </source>
</evidence>
<dbReference type="InterPro" id="IPR011990">
    <property type="entry name" value="TPR-like_helical_dom_sf"/>
</dbReference>
<dbReference type="Gene3D" id="1.25.40.10">
    <property type="entry name" value="Tetratricopeptide repeat domain"/>
    <property type="match status" value="1"/>
</dbReference>
<dbReference type="OrthoDB" id="9809364at2"/>
<dbReference type="GO" id="GO:0009279">
    <property type="term" value="C:cell outer membrane"/>
    <property type="evidence" value="ECO:0007669"/>
    <property type="project" value="UniProtKB-SubCell"/>
</dbReference>
<reference evidence="7 8" key="1">
    <citation type="submission" date="2016-10" db="EMBL/GenBank/DDBJ databases">
        <title>Lutibacter sp. LPB0138, isolated from marine gastropod.</title>
        <authorList>
            <person name="Kim E."/>
            <person name="Yi H."/>
        </authorList>
    </citation>
    <scope>NUCLEOTIDE SEQUENCE [LARGE SCALE GENOMIC DNA]</scope>
    <source>
        <strain evidence="7 8">LPB0138</strain>
    </source>
</reference>
<name>A0A1D8PC35_9FLAO</name>